<proteinExistence type="predicted"/>
<sequence length="407" mass="46836">MRKILFKIQQFPHLSETFIISQIVMAIEEGYEINILVKDVLDFGKSTHSILLEKYDIGKKIIIENYGIPKNKFIRLFKAFGIFWKHRRSWSKIQQYIRLKPKFSLTWIYEFAFYNQFMNTDIIHIQYGTNSHPVDILKKAGLLKGKLIVSFHGHDAFFPINGFIQNNGYYDHLFSGDNLIVANTPYLAEKIEALGCPEKNLLTIPVPVDTQYFTPSEYLKNDEWLQVITVGRLDPIKGHAVAVDLINILRKKGLGIKFTILGDGQEYQNLKNQIAKFNLENDVEMIGRKSQNDVRGILRKSDVYLFTGVPILDGRRETQGLATLEAQACGLPVLAFNSGGVKFTVRDGETGFLCPEYDLDCLEKKLQVLMNLHLRQQMGQNARIFVEKEFSKNVIKKKWKEIYEAST</sequence>
<keyword evidence="2" id="KW-0808">Transferase</keyword>
<dbReference type="PANTHER" id="PTHR45947">
    <property type="entry name" value="SULFOQUINOVOSYL TRANSFERASE SQD2"/>
    <property type="match status" value="1"/>
</dbReference>
<name>A0A1M7NE59_9FLAO</name>
<dbReference type="SUPFAM" id="SSF53756">
    <property type="entry name" value="UDP-Glycosyltransferase/glycogen phosphorylase"/>
    <property type="match status" value="1"/>
</dbReference>
<dbReference type="Pfam" id="PF00534">
    <property type="entry name" value="Glycos_transf_1"/>
    <property type="match status" value="1"/>
</dbReference>
<feature type="domain" description="Glycosyl transferase family 1" evidence="1">
    <location>
        <begin position="218"/>
        <end position="383"/>
    </location>
</feature>
<gene>
    <name evidence="2" type="ORF">SAMN05878281_3074</name>
</gene>
<evidence type="ECO:0000313" key="3">
    <source>
        <dbReference type="Proteomes" id="UP000190235"/>
    </source>
</evidence>
<dbReference type="PANTHER" id="PTHR45947:SF3">
    <property type="entry name" value="SULFOQUINOVOSYL TRANSFERASE SQD2"/>
    <property type="match status" value="1"/>
</dbReference>
<protein>
    <submittedName>
        <fullName evidence="2">Colanic acid/amylovoran biosynthesis glycosyltransferase</fullName>
    </submittedName>
</protein>
<dbReference type="RefSeq" id="WP_079736023.1">
    <property type="nucleotide sequence ID" value="NZ_LT670848.1"/>
</dbReference>
<dbReference type="InterPro" id="IPR050194">
    <property type="entry name" value="Glycosyltransferase_grp1"/>
</dbReference>
<dbReference type="Gene3D" id="3.40.50.2000">
    <property type="entry name" value="Glycogen Phosphorylase B"/>
    <property type="match status" value="2"/>
</dbReference>
<dbReference type="OrthoDB" id="832722at2"/>
<dbReference type="STRING" id="143223.SAMN05878281_3074"/>
<accession>A0A1M7NE59</accession>
<dbReference type="EMBL" id="LT670848">
    <property type="protein sequence ID" value="SHN02013.1"/>
    <property type="molecule type" value="Genomic_DNA"/>
</dbReference>
<dbReference type="Proteomes" id="UP000190235">
    <property type="component" value="Chromosome I"/>
</dbReference>
<reference evidence="3" key="1">
    <citation type="submission" date="2016-11" db="EMBL/GenBank/DDBJ databases">
        <authorList>
            <person name="Varghese N."/>
            <person name="Submissions S."/>
        </authorList>
    </citation>
    <scope>NUCLEOTIDE SEQUENCE [LARGE SCALE GENOMIC DNA]</scope>
    <source>
        <strain evidence="3">ACAM 48</strain>
    </source>
</reference>
<evidence type="ECO:0000259" key="1">
    <source>
        <dbReference type="Pfam" id="PF00534"/>
    </source>
</evidence>
<dbReference type="GO" id="GO:0016757">
    <property type="term" value="F:glycosyltransferase activity"/>
    <property type="evidence" value="ECO:0007669"/>
    <property type="project" value="InterPro"/>
</dbReference>
<keyword evidence="3" id="KW-1185">Reference proteome</keyword>
<evidence type="ECO:0000313" key="2">
    <source>
        <dbReference type="EMBL" id="SHN02013.1"/>
    </source>
</evidence>
<organism evidence="2 3">
    <name type="scientific">Salegentibacter salegens</name>
    <dbReference type="NCBI Taxonomy" id="143223"/>
    <lineage>
        <taxon>Bacteria</taxon>
        <taxon>Pseudomonadati</taxon>
        <taxon>Bacteroidota</taxon>
        <taxon>Flavobacteriia</taxon>
        <taxon>Flavobacteriales</taxon>
        <taxon>Flavobacteriaceae</taxon>
        <taxon>Salegentibacter</taxon>
    </lineage>
</organism>
<dbReference type="AlphaFoldDB" id="A0A1M7NE59"/>
<dbReference type="InterPro" id="IPR001296">
    <property type="entry name" value="Glyco_trans_1"/>
</dbReference>